<organism evidence="9 10">
    <name type="scientific">Alicyclobacillus cycloheptanicus</name>
    <dbReference type="NCBI Taxonomy" id="1457"/>
    <lineage>
        <taxon>Bacteria</taxon>
        <taxon>Bacillati</taxon>
        <taxon>Bacillota</taxon>
        <taxon>Bacilli</taxon>
        <taxon>Bacillales</taxon>
        <taxon>Alicyclobacillaceae</taxon>
        <taxon>Alicyclobacillus</taxon>
    </lineage>
</organism>
<dbReference type="Proteomes" id="UP001232973">
    <property type="component" value="Unassembled WGS sequence"/>
</dbReference>
<feature type="signal peptide" evidence="7">
    <location>
        <begin position="1"/>
        <end position="21"/>
    </location>
</feature>
<comment type="subcellular location">
    <subcellularLocation>
        <location evidence="1">Cell membrane</location>
        <topology evidence="1">Lipid-anchor</topology>
    </subcellularLocation>
</comment>
<evidence type="ECO:0000259" key="8">
    <source>
        <dbReference type="Pfam" id="PF02608"/>
    </source>
</evidence>
<comment type="similarity">
    <text evidence="2">Belongs to the BMP lipoprotein family.</text>
</comment>
<keyword evidence="6" id="KW-0449">Lipoprotein</keyword>
<dbReference type="PANTHER" id="PTHR34296">
    <property type="entry name" value="TRANSCRIPTIONAL ACTIVATOR PROTEIN MED"/>
    <property type="match status" value="1"/>
</dbReference>
<protein>
    <submittedName>
        <fullName evidence="9">Basic membrane protein A</fullName>
    </submittedName>
</protein>
<evidence type="ECO:0000256" key="2">
    <source>
        <dbReference type="ARBA" id="ARBA00008610"/>
    </source>
</evidence>
<dbReference type="Pfam" id="PF02608">
    <property type="entry name" value="Bmp"/>
    <property type="match status" value="1"/>
</dbReference>
<gene>
    <name evidence="9" type="ORF">J2S03_002568</name>
</gene>
<keyword evidence="5" id="KW-0472">Membrane</keyword>
<dbReference type="InterPro" id="IPR050957">
    <property type="entry name" value="BMP_lipoprotein"/>
</dbReference>
<evidence type="ECO:0000256" key="6">
    <source>
        <dbReference type="ARBA" id="ARBA00023288"/>
    </source>
</evidence>
<dbReference type="Gene3D" id="3.40.50.2300">
    <property type="match status" value="2"/>
</dbReference>
<evidence type="ECO:0000313" key="10">
    <source>
        <dbReference type="Proteomes" id="UP001232973"/>
    </source>
</evidence>
<keyword evidence="3" id="KW-1003">Cell membrane</keyword>
<dbReference type="InterPro" id="IPR003760">
    <property type="entry name" value="PnrA-like"/>
</dbReference>
<sequence>MNKRKWGVGVGAMLALSTLVAGCGTANNTSGGNASGNGTSGSGSKFKVGLVLDTGGLNDHSFNHLAYLGLQKAEKQLGVQGEYVTSNSANDYVPNLTRFARDGDNVVIAVGYLMEQAVEKVAKEYPNTKFLIIDDTITGYPNVASAVFKTEQCGYLAGAMAGLMEKDKSIKGINSQNVLGVVGGQQIPPVTSYIAGFEQGAEKVDPGVKVIVKYANSFTDQATGQQLAQDEISQGADIIFPVAGGTGTGSIEAAKDAHVYAIGVDADQNYIAPSTVITSATKGVDTATFDVIQQAQAGTFKSGVQYFDLSNNGVGIAPPNSAVPKSIINQVNQIAQQIKNGQITVSANMPSQ</sequence>
<evidence type="ECO:0000256" key="7">
    <source>
        <dbReference type="SAM" id="SignalP"/>
    </source>
</evidence>
<proteinExistence type="inferred from homology"/>
<accession>A0ABT9XK79</accession>
<name>A0ABT9XK79_9BACL</name>
<dbReference type="EMBL" id="JAUSTP010000022">
    <property type="protein sequence ID" value="MDQ0190701.1"/>
    <property type="molecule type" value="Genomic_DNA"/>
</dbReference>
<comment type="caution">
    <text evidence="9">The sequence shown here is derived from an EMBL/GenBank/DDBJ whole genome shotgun (WGS) entry which is preliminary data.</text>
</comment>
<feature type="domain" description="ABC transporter substrate-binding protein PnrA-like" evidence="8">
    <location>
        <begin position="48"/>
        <end position="348"/>
    </location>
</feature>
<dbReference type="SUPFAM" id="SSF53822">
    <property type="entry name" value="Periplasmic binding protein-like I"/>
    <property type="match status" value="1"/>
</dbReference>
<evidence type="ECO:0000256" key="1">
    <source>
        <dbReference type="ARBA" id="ARBA00004193"/>
    </source>
</evidence>
<dbReference type="CDD" id="cd06354">
    <property type="entry name" value="PBP1_PrnA-like"/>
    <property type="match status" value="1"/>
</dbReference>
<reference evidence="9 10" key="1">
    <citation type="submission" date="2023-07" db="EMBL/GenBank/DDBJ databases">
        <title>Genomic Encyclopedia of Type Strains, Phase IV (KMG-IV): sequencing the most valuable type-strain genomes for metagenomic binning, comparative biology and taxonomic classification.</title>
        <authorList>
            <person name="Goeker M."/>
        </authorList>
    </citation>
    <scope>NUCLEOTIDE SEQUENCE [LARGE SCALE GENOMIC DNA]</scope>
    <source>
        <strain evidence="9 10">DSM 4006</strain>
    </source>
</reference>
<keyword evidence="10" id="KW-1185">Reference proteome</keyword>
<evidence type="ECO:0000313" key="9">
    <source>
        <dbReference type="EMBL" id="MDQ0190701.1"/>
    </source>
</evidence>
<dbReference type="InterPro" id="IPR028082">
    <property type="entry name" value="Peripla_BP_I"/>
</dbReference>
<keyword evidence="4 7" id="KW-0732">Signal</keyword>
<evidence type="ECO:0000256" key="4">
    <source>
        <dbReference type="ARBA" id="ARBA00022729"/>
    </source>
</evidence>
<feature type="chain" id="PRO_5045134332" evidence="7">
    <location>
        <begin position="22"/>
        <end position="352"/>
    </location>
</feature>
<dbReference type="PROSITE" id="PS51257">
    <property type="entry name" value="PROKAR_LIPOPROTEIN"/>
    <property type="match status" value="1"/>
</dbReference>
<dbReference type="RefSeq" id="WP_274454950.1">
    <property type="nucleotide sequence ID" value="NZ_CP067097.1"/>
</dbReference>
<evidence type="ECO:0000256" key="5">
    <source>
        <dbReference type="ARBA" id="ARBA00023136"/>
    </source>
</evidence>
<dbReference type="PANTHER" id="PTHR34296:SF2">
    <property type="entry name" value="ABC TRANSPORTER GUANOSINE-BINDING PROTEIN NUPN"/>
    <property type="match status" value="1"/>
</dbReference>
<evidence type="ECO:0000256" key="3">
    <source>
        <dbReference type="ARBA" id="ARBA00022475"/>
    </source>
</evidence>